<dbReference type="EMBL" id="LS423452">
    <property type="protein sequence ID" value="SPS05390.1"/>
    <property type="molecule type" value="Genomic_DNA"/>
</dbReference>
<proteinExistence type="predicted"/>
<reference evidence="1" key="1">
    <citation type="submission" date="2018-05" db="EMBL/GenBank/DDBJ databases">
        <authorList>
            <person name="Lanie J.A."/>
            <person name="Ng W.-L."/>
            <person name="Kazmierczak K.M."/>
            <person name="Andrzejewski T.M."/>
            <person name="Davidsen T.M."/>
            <person name="Wayne K.J."/>
            <person name="Tettelin H."/>
            <person name="Glass J.I."/>
            <person name="Rusch D."/>
            <person name="Podicherti R."/>
            <person name="Tsui H.-C.T."/>
            <person name="Winkler M.E."/>
        </authorList>
    </citation>
    <scope>NUCLEOTIDE SEQUENCE</scope>
    <source>
        <strain evidence="1">KNB</strain>
    </source>
</reference>
<protein>
    <submittedName>
        <fullName evidence="1">Uncharacterized protein</fullName>
    </submittedName>
</protein>
<sequence length="79" mass="8993">MLLYHFTKVKHALDNIEKRRIKIAQFEELNDPYELSAVCTDPPDGVKNRNALVDNIKGKIGIICFSEKYDCHDNVGALC</sequence>
<evidence type="ECO:0000313" key="1">
    <source>
        <dbReference type="EMBL" id="SPS05390.1"/>
    </source>
</evidence>
<name>A0A2X0QUC0_9PROT</name>
<gene>
    <name evidence="1" type="ORF">NITFAB_0980</name>
</gene>
<organism evidence="1">
    <name type="scientific">Candidatus Nitrotoga fabula</name>
    <dbReference type="NCBI Taxonomy" id="2182327"/>
    <lineage>
        <taxon>Bacteria</taxon>
        <taxon>Pseudomonadati</taxon>
        <taxon>Pseudomonadota</taxon>
        <taxon>Betaproteobacteria</taxon>
        <taxon>Nitrosomonadales</taxon>
        <taxon>Gallionellaceae</taxon>
        <taxon>Candidatus Nitrotoga</taxon>
    </lineage>
</organism>
<dbReference type="AlphaFoldDB" id="A0A2X0QUC0"/>
<accession>A0A2X0QUC0</accession>